<protein>
    <submittedName>
        <fullName evidence="1">Uncharacterized protein</fullName>
    </submittedName>
</protein>
<gene>
    <name evidence="1" type="ORF">IC63_10240</name>
</gene>
<dbReference type="Proteomes" id="UP000029917">
    <property type="component" value="Unassembled WGS sequence"/>
</dbReference>
<sequence length="303" mass="32389">MSAGRLVIHVGLPKAASSALQFWCDAQRTRLLAEGVDYPDPRSPHLMRKHSRLVPELLDGHADTLAQDVAASRSPTVLVSNEGFSVRYPAFSRQARPALIAAAGGRRITLFLISRESGPWLRSLWAQGILDAPMQGRPPMTDAFESFAARPETQRMLDLPAVAAGMQAMTGADQVVQATAEGDWLGALLSLLGVAPRPDDAPPRAHRAAPAHTIELVRRVMAQAGDQPGPVRMALLAAIEADAPTGNVTIANTALGFARRSERQQQQAARRLAESLRRVSPDAGEMAALHATICAWAAARMGS</sequence>
<accession>A0A099F837</accession>
<dbReference type="OrthoDB" id="547419at2"/>
<dbReference type="EMBL" id="JRKS01000030">
    <property type="protein sequence ID" value="KGJ06870.1"/>
    <property type="molecule type" value="Genomic_DNA"/>
</dbReference>
<keyword evidence="2" id="KW-1185">Reference proteome</keyword>
<name>A0A099F837_9RHOB</name>
<evidence type="ECO:0000313" key="1">
    <source>
        <dbReference type="EMBL" id="KGJ06870.1"/>
    </source>
</evidence>
<dbReference type="STRING" id="690417.IC63_10240"/>
<proteinExistence type="predicted"/>
<comment type="caution">
    <text evidence="1">The sequence shown here is derived from an EMBL/GenBank/DDBJ whole genome shotgun (WGS) entry which is preliminary data.</text>
</comment>
<organism evidence="1 2">
    <name type="scientific">Paracoccus sphaerophysae</name>
    <dbReference type="NCBI Taxonomy" id="690417"/>
    <lineage>
        <taxon>Bacteria</taxon>
        <taxon>Pseudomonadati</taxon>
        <taxon>Pseudomonadota</taxon>
        <taxon>Alphaproteobacteria</taxon>
        <taxon>Rhodobacterales</taxon>
        <taxon>Paracoccaceae</taxon>
        <taxon>Paracoccus</taxon>
    </lineage>
</organism>
<reference evidence="1 2" key="2">
    <citation type="submission" date="2014-10" db="EMBL/GenBank/DDBJ databases">
        <title>Paracoccus sanguinis sp. nov., isolated from clinical specimens of New York State patients.</title>
        <authorList>
            <person name="Mingle L.A."/>
            <person name="Cole J.A."/>
            <person name="Lapierre P."/>
            <person name="Musser K.A."/>
        </authorList>
    </citation>
    <scope>NUCLEOTIDE SEQUENCE [LARGE SCALE GENOMIC DNA]</scope>
    <source>
        <strain evidence="1 2">HAMBI 3106</strain>
    </source>
</reference>
<dbReference type="AlphaFoldDB" id="A0A099F837"/>
<reference evidence="1 2" key="1">
    <citation type="submission" date="2014-09" db="EMBL/GenBank/DDBJ databases">
        <authorList>
            <person name="McGinnis J.M."/>
            <person name="Wolfgang W.J."/>
        </authorList>
    </citation>
    <scope>NUCLEOTIDE SEQUENCE [LARGE SCALE GENOMIC DNA]</scope>
    <source>
        <strain evidence="1 2">HAMBI 3106</strain>
    </source>
</reference>
<evidence type="ECO:0000313" key="2">
    <source>
        <dbReference type="Proteomes" id="UP000029917"/>
    </source>
</evidence>
<dbReference type="RefSeq" id="WP_036719707.1">
    <property type="nucleotide sequence ID" value="NZ_JRKS01000030.1"/>
</dbReference>